<reference evidence="1" key="1">
    <citation type="submission" date="2021-07" db="EMBL/GenBank/DDBJ databases">
        <title>Complete genome sequence and phylogenomic analysis of the two lytic bacteriophage isolated from terrestrial biotopes of Antarctica.</title>
        <authorList>
            <person name="Holovan V."/>
            <person name="Rabalski L."/>
            <person name="Zlatohurska M."/>
            <person name="Andriichuk O."/>
            <person name="Budzanivska I."/>
            <person name="Shevchenko O."/>
            <person name="Gupalo A."/>
        </authorList>
    </citation>
    <scope>NUCLEOTIDE SEQUENCE</scope>
</reference>
<organism evidence="1 2">
    <name type="scientific">Pseudomonas phage UAVern</name>
    <dbReference type="NCBI Taxonomy" id="2856997"/>
    <lineage>
        <taxon>Viruses</taxon>
        <taxon>Duplodnaviria</taxon>
        <taxon>Heunggongvirae</taxon>
        <taxon>Uroviricota</taxon>
        <taxon>Caudoviricetes</taxon>
        <taxon>Vandenendeviridae</taxon>
        <taxon>Gorskivirinae</taxon>
        <taxon>Uavernvirus</taxon>
        <taxon>Uavernvirus uavern</taxon>
    </lineage>
</organism>
<keyword evidence="2" id="KW-1185">Reference proteome</keyword>
<accession>A0A975UU67</accession>
<evidence type="ECO:0000313" key="1">
    <source>
        <dbReference type="EMBL" id="QYW06556.1"/>
    </source>
</evidence>
<dbReference type="EMBL" id="MZ605293">
    <property type="protein sequence ID" value="QYW06556.1"/>
    <property type="molecule type" value="Genomic_DNA"/>
</dbReference>
<proteinExistence type="predicted"/>
<protein>
    <submittedName>
        <fullName evidence="1">Uncharacterized protein</fullName>
    </submittedName>
</protein>
<gene>
    <name evidence="1" type="ORF">uav_024</name>
</gene>
<name>A0A975UU67_9CAUD</name>
<evidence type="ECO:0000313" key="2">
    <source>
        <dbReference type="Proteomes" id="UP001058093"/>
    </source>
</evidence>
<sequence length="58" mass="7005">MLTERDLALLNAKSVRDLKMEIKALEDERRNCVNLYRRRWIDTRISYIQDIVKQKLAV</sequence>
<dbReference type="Proteomes" id="UP001058093">
    <property type="component" value="Segment"/>
</dbReference>